<organism evidence="1 2">
    <name type="scientific">Flavobacterium chungangense</name>
    <dbReference type="NCBI Taxonomy" id="554283"/>
    <lineage>
        <taxon>Bacteria</taxon>
        <taxon>Pseudomonadati</taxon>
        <taxon>Bacteroidota</taxon>
        <taxon>Flavobacteriia</taxon>
        <taxon>Flavobacteriales</taxon>
        <taxon>Flavobacteriaceae</taxon>
        <taxon>Flavobacterium</taxon>
    </lineage>
</organism>
<dbReference type="EMBL" id="CAIJDO010000123">
    <property type="protein sequence ID" value="CAD0004078.1"/>
    <property type="molecule type" value="Genomic_DNA"/>
</dbReference>
<evidence type="ECO:0000313" key="2">
    <source>
        <dbReference type="Proteomes" id="UP000556700"/>
    </source>
</evidence>
<gene>
    <name evidence="1" type="ORF">FLACHUCJ7_01726</name>
</gene>
<dbReference type="AlphaFoldDB" id="A0A6V6YX22"/>
<comment type="caution">
    <text evidence="1">The sequence shown here is derived from an EMBL/GenBank/DDBJ whole genome shotgun (WGS) entry which is preliminary data.</text>
</comment>
<sequence>MKRAFIGFIICLFILNCGKKESPKHNTPYIISEKDIKPEKLKETKNKHNNIQHPPPPPPPIPGWLTYGTNTFIIDSDSKIYYFQGEKIGFICGTGSQNDTIPHFINLQPKDLIEIPSNSISDFVKLNYKDDFRNLTFVSSKLDTLKSESFFNLINALESSLKDRDFYYIGRTTQEEDTVLKYKKTNKYYSSENIKWDKKRITFPEQVKFIKPPIRIKNLKN</sequence>
<accession>A0A6V6YX22</accession>
<evidence type="ECO:0000313" key="1">
    <source>
        <dbReference type="EMBL" id="CAD0004078.1"/>
    </source>
</evidence>
<keyword evidence="2" id="KW-1185">Reference proteome</keyword>
<dbReference type="RefSeq" id="WP_031454269.1">
    <property type="nucleotide sequence ID" value="NZ_CAIJDO010000123.1"/>
</dbReference>
<dbReference type="Proteomes" id="UP000556700">
    <property type="component" value="Unassembled WGS sequence"/>
</dbReference>
<proteinExistence type="predicted"/>
<reference evidence="1 2" key="1">
    <citation type="submission" date="2020-06" db="EMBL/GenBank/DDBJ databases">
        <authorList>
            <person name="Criscuolo A."/>
        </authorList>
    </citation>
    <scope>NUCLEOTIDE SEQUENCE [LARGE SCALE GENOMIC DNA]</scope>
    <source>
        <strain evidence="2">CIP 110025</strain>
    </source>
</reference>
<name>A0A6V6YX22_9FLAO</name>
<protein>
    <submittedName>
        <fullName evidence="1">Uncharacterized protein</fullName>
    </submittedName>
</protein>